<evidence type="ECO:0000313" key="2">
    <source>
        <dbReference type="EMBL" id="MBI2466154.1"/>
    </source>
</evidence>
<gene>
    <name evidence="1" type="ORF">HYT38_01815</name>
    <name evidence="2" type="ORF">HYV66_02935</name>
</gene>
<dbReference type="EMBL" id="JACPHQ010000042">
    <property type="protein sequence ID" value="MBI2466154.1"/>
    <property type="molecule type" value="Genomic_DNA"/>
</dbReference>
<sequence length="80" mass="8882">MVVYLLMNGVITKNKTAITPLGVSKIRRLFSVGSEITELAEEVLEELGEYKQEFLLGLEKSVKEAKSGKLKKIKSLKDLG</sequence>
<comment type="caution">
    <text evidence="2">The sequence shown here is derived from an EMBL/GenBank/DDBJ whole genome shotgun (WGS) entry which is preliminary data.</text>
</comment>
<evidence type="ECO:0000313" key="1">
    <source>
        <dbReference type="EMBL" id="MBI2052396.1"/>
    </source>
</evidence>
<dbReference type="Proteomes" id="UP000786662">
    <property type="component" value="Unassembled WGS sequence"/>
</dbReference>
<protein>
    <submittedName>
        <fullName evidence="2">Uncharacterized protein</fullName>
    </submittedName>
</protein>
<dbReference type="EMBL" id="JACOYY010000053">
    <property type="protein sequence ID" value="MBI2052396.1"/>
    <property type="molecule type" value="Genomic_DNA"/>
</dbReference>
<dbReference type="AlphaFoldDB" id="A0A932DSR4"/>
<dbReference type="Proteomes" id="UP000709672">
    <property type="component" value="Unassembled WGS sequence"/>
</dbReference>
<proteinExistence type="predicted"/>
<name>A0A932DSR4_9BACT</name>
<reference evidence="2" key="1">
    <citation type="submission" date="2020-07" db="EMBL/GenBank/DDBJ databases">
        <title>Huge and variable diversity of episymbiotic CPR bacteria and DPANN archaea in groundwater ecosystems.</title>
        <authorList>
            <person name="He C.Y."/>
            <person name="Keren R."/>
            <person name="Whittaker M."/>
            <person name="Farag I.F."/>
            <person name="Doudna J."/>
            <person name="Cate J.H.D."/>
            <person name="Banfield J.F."/>
        </authorList>
    </citation>
    <scope>NUCLEOTIDE SEQUENCE</scope>
    <source>
        <strain evidence="1">NC_groundwater_191_Ag_S-0.1um_45_8</strain>
        <strain evidence="2">NC_groundwater_418_Ag_B-0.1um_45_10</strain>
    </source>
</reference>
<organism evidence="2 3">
    <name type="scientific">Candidatus Sungiibacteriota bacterium</name>
    <dbReference type="NCBI Taxonomy" id="2750080"/>
    <lineage>
        <taxon>Bacteria</taxon>
        <taxon>Candidatus Sungiibacteriota</taxon>
    </lineage>
</organism>
<accession>A0A932DSR4</accession>
<evidence type="ECO:0000313" key="3">
    <source>
        <dbReference type="Proteomes" id="UP000709672"/>
    </source>
</evidence>